<dbReference type="Proteomes" id="UP001044222">
    <property type="component" value="Unassembled WGS sequence"/>
</dbReference>
<feature type="domain" description="NID" evidence="2">
    <location>
        <begin position="39"/>
        <end position="76"/>
    </location>
</feature>
<accession>A0A9D3MU01</accession>
<dbReference type="PANTHER" id="PTHR15225:SF8">
    <property type="entry name" value="RNA-BINDING PROTEIN 43"/>
    <property type="match status" value="1"/>
</dbReference>
<reference evidence="3" key="1">
    <citation type="submission" date="2021-01" db="EMBL/GenBank/DDBJ databases">
        <title>A chromosome-scale assembly of European eel, Anguilla anguilla.</title>
        <authorList>
            <person name="Henkel C."/>
            <person name="Jong-Raadsen S.A."/>
            <person name="Dufour S."/>
            <person name="Weltzien F.-A."/>
            <person name="Palstra A.P."/>
            <person name="Pelster B."/>
            <person name="Spaink H.P."/>
            <person name="Van Den Thillart G.E."/>
            <person name="Jansen H."/>
            <person name="Zahm M."/>
            <person name="Klopp C."/>
            <person name="Cedric C."/>
            <person name="Louis A."/>
            <person name="Berthelot C."/>
            <person name="Parey E."/>
            <person name="Roest Crollius H."/>
            <person name="Montfort J."/>
            <person name="Robinson-Rechavi M."/>
            <person name="Bucao C."/>
            <person name="Bouchez O."/>
            <person name="Gislard M."/>
            <person name="Lluch J."/>
            <person name="Milhes M."/>
            <person name="Lampietro C."/>
            <person name="Lopez Roques C."/>
            <person name="Donnadieu C."/>
            <person name="Braasch I."/>
            <person name="Desvignes T."/>
            <person name="Postlethwait J."/>
            <person name="Bobe J."/>
            <person name="Guiguen Y."/>
            <person name="Dirks R."/>
        </authorList>
    </citation>
    <scope>NUCLEOTIDE SEQUENCE</scope>
    <source>
        <strain evidence="3">Tag_6206</strain>
        <tissue evidence="3">Liver</tissue>
    </source>
</reference>
<organism evidence="3 4">
    <name type="scientific">Anguilla anguilla</name>
    <name type="common">European freshwater eel</name>
    <name type="synonym">Muraena anguilla</name>
    <dbReference type="NCBI Taxonomy" id="7936"/>
    <lineage>
        <taxon>Eukaryota</taxon>
        <taxon>Metazoa</taxon>
        <taxon>Chordata</taxon>
        <taxon>Craniata</taxon>
        <taxon>Vertebrata</taxon>
        <taxon>Euteleostomi</taxon>
        <taxon>Actinopterygii</taxon>
        <taxon>Neopterygii</taxon>
        <taxon>Teleostei</taxon>
        <taxon>Anguilliformes</taxon>
        <taxon>Anguillidae</taxon>
        <taxon>Anguilla</taxon>
    </lineage>
</organism>
<sequence length="172" mass="19251">MDKEAEDRSTGWREKVELKRHGGGEISSITLPKSVTGCALITFEHSEVAQRVIQYGKHILSVDDKKFELTVSLFCKEVDPDEVFLCIAVTVDYSRLPLGKVAISSLKQCFPDVHFSFMAREELCDIKGRYSEVQALISHLLNLIDPQASAEGTPVREKAVQKTEPVAPFQEQ</sequence>
<dbReference type="PANTHER" id="PTHR15225">
    <property type="entry name" value="INTERFERON-INDUCED PROTEIN 35/NMI N-MYC/STAT INTERACTING PROTEIN"/>
    <property type="match status" value="1"/>
</dbReference>
<protein>
    <recommendedName>
        <fullName evidence="2">NID domain-containing protein</fullName>
    </recommendedName>
</protein>
<evidence type="ECO:0000259" key="2">
    <source>
        <dbReference type="Pfam" id="PF07292"/>
    </source>
</evidence>
<name>A0A9D3MU01_ANGAN</name>
<dbReference type="InterPro" id="IPR009909">
    <property type="entry name" value="Nmi/IFP35_dom"/>
</dbReference>
<evidence type="ECO:0000313" key="3">
    <source>
        <dbReference type="EMBL" id="KAG5854852.1"/>
    </source>
</evidence>
<dbReference type="AlphaFoldDB" id="A0A9D3MU01"/>
<evidence type="ECO:0000256" key="1">
    <source>
        <dbReference type="SAM" id="MobiDB-lite"/>
    </source>
</evidence>
<proteinExistence type="predicted"/>
<comment type="caution">
    <text evidence="3">The sequence shown here is derived from an EMBL/GenBank/DDBJ whole genome shotgun (WGS) entry which is preliminary data.</text>
</comment>
<gene>
    <name evidence="3" type="ORF">ANANG_G00042210</name>
</gene>
<feature type="region of interest" description="Disordered" evidence="1">
    <location>
        <begin position="152"/>
        <end position="172"/>
    </location>
</feature>
<evidence type="ECO:0000313" key="4">
    <source>
        <dbReference type="Proteomes" id="UP001044222"/>
    </source>
</evidence>
<dbReference type="InterPro" id="IPR012677">
    <property type="entry name" value="Nucleotide-bd_a/b_plait_sf"/>
</dbReference>
<dbReference type="Gene3D" id="3.30.70.330">
    <property type="match status" value="1"/>
</dbReference>
<dbReference type="EMBL" id="JAFIRN010000002">
    <property type="protein sequence ID" value="KAG5854852.1"/>
    <property type="molecule type" value="Genomic_DNA"/>
</dbReference>
<keyword evidence="4" id="KW-1185">Reference proteome</keyword>
<dbReference type="Pfam" id="PF07292">
    <property type="entry name" value="NID"/>
    <property type="match status" value="1"/>
</dbReference>